<comment type="caution">
    <text evidence="16">The sequence shown here is derived from an EMBL/GenBank/DDBJ whole genome shotgun (WGS) entry which is preliminary data.</text>
</comment>
<evidence type="ECO:0000256" key="1">
    <source>
        <dbReference type="ARBA" id="ARBA00002791"/>
    </source>
</evidence>
<comment type="subcellular location">
    <subcellularLocation>
        <location evidence="2">Endoplasmic reticulum membrane</location>
        <topology evidence="2">Multi-pass membrane protein</topology>
    </subcellularLocation>
</comment>
<comment type="similarity">
    <text evidence="4">Belongs to the SWP1 family.</text>
</comment>
<dbReference type="InterPro" id="IPR056790">
    <property type="entry name" value="Ribophorin_II_C"/>
</dbReference>
<dbReference type="Pfam" id="PF23860">
    <property type="entry name" value="Ribophorin_II_3rd"/>
    <property type="match status" value="1"/>
</dbReference>
<evidence type="ECO:0000256" key="8">
    <source>
        <dbReference type="ARBA" id="ARBA00022989"/>
    </source>
</evidence>
<dbReference type="InterPro" id="IPR055374">
    <property type="entry name" value="Ribophorin_II_3rd"/>
</dbReference>
<evidence type="ECO:0000256" key="6">
    <source>
        <dbReference type="ARBA" id="ARBA00022729"/>
    </source>
</evidence>
<dbReference type="GO" id="GO:0006487">
    <property type="term" value="P:protein N-linked glycosylation"/>
    <property type="evidence" value="ECO:0007669"/>
    <property type="project" value="TreeGrafter"/>
</dbReference>
<feature type="chain" id="PRO_5044193556" description="Ribophorin II" evidence="13">
    <location>
        <begin position="29"/>
        <end position="305"/>
    </location>
</feature>
<protein>
    <recommendedName>
        <fullName evidence="11">Ribophorin II</fullName>
    </recommendedName>
    <alternativeName>
        <fullName evidence="10">Ribophorin-2</fullName>
    </alternativeName>
</protein>
<dbReference type="EMBL" id="JANBPT010001064">
    <property type="protein sequence ID" value="KAJ1910337.1"/>
    <property type="molecule type" value="Genomic_DNA"/>
</dbReference>
<comment type="pathway">
    <text evidence="3">Protein modification; protein glycosylation.</text>
</comment>
<keyword evidence="5 12" id="KW-0812">Transmembrane</keyword>
<evidence type="ECO:0000256" key="4">
    <source>
        <dbReference type="ARBA" id="ARBA00009038"/>
    </source>
</evidence>
<evidence type="ECO:0000256" key="10">
    <source>
        <dbReference type="ARBA" id="ARBA00030078"/>
    </source>
</evidence>
<dbReference type="OrthoDB" id="432292at2759"/>
<feature type="domain" description="Ribophorin II C-terminal" evidence="15">
    <location>
        <begin position="196"/>
        <end position="300"/>
    </location>
</feature>
<evidence type="ECO:0000256" key="3">
    <source>
        <dbReference type="ARBA" id="ARBA00004922"/>
    </source>
</evidence>
<comment type="function">
    <text evidence="1">Subunit of the oligosaccharyl transferase (OST) complex that catalyzes the initial transfer of a defined glycan (Glc(3)Man(9)GlcNAc(2) in eukaryotes) from the lipid carrier dolichol-pyrophosphate to an asparagine residue within an Asn-X-Ser/Thr consensus motif in nascent polypeptide chains, the first step in protein N-glycosylation. N-glycosylation occurs cotranslationally and the complex associates with the Sec61 complex at the channel-forming translocon complex that mediates protein translocation across the endoplasmic reticulum (ER). All subunits are required for a maximal enzyme activity.</text>
</comment>
<keyword evidence="8 12" id="KW-1133">Transmembrane helix</keyword>
<feature type="transmembrane region" description="Helical" evidence="12">
    <location>
        <begin position="247"/>
        <end position="266"/>
    </location>
</feature>
<evidence type="ECO:0000313" key="17">
    <source>
        <dbReference type="Proteomes" id="UP001150569"/>
    </source>
</evidence>
<feature type="domain" description="Ribophorin II third" evidence="14">
    <location>
        <begin position="63"/>
        <end position="155"/>
    </location>
</feature>
<dbReference type="PANTHER" id="PTHR12640:SF0">
    <property type="entry name" value="DOLICHYL-DIPHOSPHOOLIGOSACCHARIDE--PROTEIN GLYCOSYLTRANSFERASE SUBUNIT 2"/>
    <property type="match status" value="1"/>
</dbReference>
<evidence type="ECO:0000256" key="11">
    <source>
        <dbReference type="ARBA" id="ARBA00032139"/>
    </source>
</evidence>
<evidence type="ECO:0000256" key="9">
    <source>
        <dbReference type="ARBA" id="ARBA00023136"/>
    </source>
</evidence>
<feature type="signal peptide" evidence="13">
    <location>
        <begin position="1"/>
        <end position="28"/>
    </location>
</feature>
<reference evidence="16" key="1">
    <citation type="submission" date="2022-07" db="EMBL/GenBank/DDBJ databases">
        <title>Phylogenomic reconstructions and comparative analyses of Kickxellomycotina fungi.</title>
        <authorList>
            <person name="Reynolds N.K."/>
            <person name="Stajich J.E."/>
            <person name="Barry K."/>
            <person name="Grigoriev I.V."/>
            <person name="Crous P."/>
            <person name="Smith M.E."/>
        </authorList>
    </citation>
    <scope>NUCLEOTIDE SEQUENCE</scope>
    <source>
        <strain evidence="16">RSA 861</strain>
    </source>
</reference>
<evidence type="ECO:0000256" key="12">
    <source>
        <dbReference type="SAM" id="Phobius"/>
    </source>
</evidence>
<gene>
    <name evidence="16" type="primary">RPN2_4</name>
    <name evidence="16" type="ORF">IWQ60_010707</name>
</gene>
<organism evidence="16 17">
    <name type="scientific">Tieghemiomyces parasiticus</name>
    <dbReference type="NCBI Taxonomy" id="78921"/>
    <lineage>
        <taxon>Eukaryota</taxon>
        <taxon>Fungi</taxon>
        <taxon>Fungi incertae sedis</taxon>
        <taxon>Zoopagomycota</taxon>
        <taxon>Kickxellomycotina</taxon>
        <taxon>Dimargaritomycetes</taxon>
        <taxon>Dimargaritales</taxon>
        <taxon>Dimargaritaceae</taxon>
        <taxon>Tieghemiomyces</taxon>
    </lineage>
</organism>
<dbReference type="PANTHER" id="PTHR12640">
    <property type="entry name" value="RIBOPHORIN II"/>
    <property type="match status" value="1"/>
</dbReference>
<name>A0A9W8DI41_9FUNG</name>
<evidence type="ECO:0000256" key="5">
    <source>
        <dbReference type="ARBA" id="ARBA00022692"/>
    </source>
</evidence>
<dbReference type="Pfam" id="PF25147">
    <property type="entry name" value="Ribophorin_II_C"/>
    <property type="match status" value="1"/>
</dbReference>
<keyword evidence="7" id="KW-0256">Endoplasmic reticulum</keyword>
<dbReference type="GO" id="GO:0008250">
    <property type="term" value="C:oligosaccharyltransferase complex"/>
    <property type="evidence" value="ECO:0007669"/>
    <property type="project" value="InterPro"/>
</dbReference>
<evidence type="ECO:0000259" key="14">
    <source>
        <dbReference type="Pfam" id="PF23860"/>
    </source>
</evidence>
<evidence type="ECO:0000259" key="15">
    <source>
        <dbReference type="Pfam" id="PF25147"/>
    </source>
</evidence>
<dbReference type="GO" id="GO:0000502">
    <property type="term" value="C:proteasome complex"/>
    <property type="evidence" value="ECO:0007669"/>
    <property type="project" value="UniProtKB-KW"/>
</dbReference>
<dbReference type="Proteomes" id="UP001150569">
    <property type="component" value="Unassembled WGS sequence"/>
</dbReference>
<dbReference type="AlphaFoldDB" id="A0A9W8DI41"/>
<feature type="transmembrane region" description="Helical" evidence="12">
    <location>
        <begin position="204"/>
        <end position="226"/>
    </location>
</feature>
<dbReference type="InterPro" id="IPR008814">
    <property type="entry name" value="Swp1"/>
</dbReference>
<sequence length="305" mass="33303">MLKSSSTTWALVLTLSLLLLVVTQVVQAGSQPAAIWRIKDDGLSVSDNGERFPYSTSPIAVLATDRVDISFRAELATTGKPVRAHQAFLLLTHQATGHQVIRVFDSTAQGHYKLALKIKPLAAFFRDRAGDYDAEVILGTFSVAEGYRTPVATLTIPVLSNTASVAKKEAMSTLTGKSATTDPVYLQPLPEIEHEFRPPPKQPFILFPLIFVVICLALLAGLGWAWMEGLEVNLNLLHAPTGTGNVALRYGFLGCLVAYGVLYALFWTRWNIVETFTSGIALSFVTVVVGRYALIDNALQRRSLK</sequence>
<proteinExistence type="inferred from homology"/>
<accession>A0A9W8DI41</accession>
<evidence type="ECO:0000256" key="7">
    <source>
        <dbReference type="ARBA" id="ARBA00022824"/>
    </source>
</evidence>
<keyword evidence="16" id="KW-0647">Proteasome</keyword>
<keyword evidence="9 12" id="KW-0472">Membrane</keyword>
<evidence type="ECO:0000256" key="13">
    <source>
        <dbReference type="SAM" id="SignalP"/>
    </source>
</evidence>
<keyword evidence="17" id="KW-1185">Reference proteome</keyword>
<keyword evidence="6 13" id="KW-0732">Signal</keyword>
<evidence type="ECO:0000256" key="2">
    <source>
        <dbReference type="ARBA" id="ARBA00004477"/>
    </source>
</evidence>
<evidence type="ECO:0000313" key="16">
    <source>
        <dbReference type="EMBL" id="KAJ1910337.1"/>
    </source>
</evidence>
<feature type="transmembrane region" description="Helical" evidence="12">
    <location>
        <begin position="272"/>
        <end position="295"/>
    </location>
</feature>